<evidence type="ECO:0000259" key="16">
    <source>
        <dbReference type="SMART" id="SM00382"/>
    </source>
</evidence>
<keyword evidence="9 14" id="KW-0862">Zinc</keyword>
<evidence type="ECO:0000256" key="4">
    <source>
        <dbReference type="ARBA" id="ARBA00022670"/>
    </source>
</evidence>
<keyword evidence="7 14" id="KW-0547">Nucleotide-binding</keyword>
<dbReference type="Pfam" id="PF00004">
    <property type="entry name" value="AAA"/>
    <property type="match status" value="1"/>
</dbReference>
<dbReference type="InterPro" id="IPR027417">
    <property type="entry name" value="P-loop_NTPase"/>
</dbReference>
<evidence type="ECO:0000313" key="18">
    <source>
        <dbReference type="Proteomes" id="UP000756860"/>
    </source>
</evidence>
<dbReference type="RefSeq" id="WP_214176539.1">
    <property type="nucleotide sequence ID" value="NZ_JAHCVK010000011.1"/>
</dbReference>
<feature type="active site" evidence="14">
    <location>
        <position position="437"/>
    </location>
</feature>
<evidence type="ECO:0000256" key="6">
    <source>
        <dbReference type="ARBA" id="ARBA00022723"/>
    </source>
</evidence>
<keyword evidence="12 14" id="KW-0482">Metalloprotease</keyword>
<comment type="similarity">
    <text evidence="14">In the central section; belongs to the AAA ATPase family.</text>
</comment>
<evidence type="ECO:0000256" key="13">
    <source>
        <dbReference type="ARBA" id="ARBA00023136"/>
    </source>
</evidence>
<comment type="caution">
    <text evidence="17">The sequence shown here is derived from an EMBL/GenBank/DDBJ whole genome shotgun (WGS) entry which is preliminary data.</text>
</comment>
<gene>
    <name evidence="14 17" type="primary">ftsH</name>
    <name evidence="17" type="ORF">KI810_15880</name>
</gene>
<keyword evidence="4 14" id="KW-0645">Protease</keyword>
<dbReference type="CDD" id="cd19501">
    <property type="entry name" value="RecA-like_FtsH"/>
    <property type="match status" value="1"/>
</dbReference>
<dbReference type="EC" id="3.4.24.-" evidence="14"/>
<sequence>MGPTFWKPLLIMLVLAVFFNLFYGMILQQTAERGAEISYSRFRQELTADNIGKVTLKGASIKGEFRTKVAVSTAVQGKQTTRQVSAFSTTMPAIADPHLMDELTAKKVEIVALPTETSPYLAVLFSFLPWVLILGIWWFAMRGMKGQGPGAMLGGFAKSGARMYAAGDKVKVTFDDVAGMENAKQELREVVEFLRDPKKFQRIGGKVPKGVLLVGPPGTGKTLLARAVAGEAEVAFFSISASQFIEMFVGVGASRVRDLFTNAKKSAPSIVFIDELDAVGRSRGAGFGGGHDEREQTLNQLLSEMDGFDSHDEVIVLAATNRPDVLDPALLRPGRFDRHVVIDRPDWRDREQILRVHVRKITMDRDVDLAVIARGTPGMTGADLESLVNEAAIQAARENAPVVTMAHLEKAKDKILMGGERKMFISDQEKSITAYHEAGHVLVAKLLPGTDPIHKVTIIPRGMALGVTQQLPEDDRYHYPKAYLVNRICVALGGRVAERLVFNDLSSGAQSDLKLVTDLAEKMVCQWGMSDKIGAMTFSRGEEHPFLGRKLAEEKSFSEQMAWVIDQEIAAIIKEAEVKAEGLVVASRSRLDALAKALLEEETLDGKRVDEILSSS</sequence>
<feature type="transmembrane region" description="Helical" evidence="14">
    <location>
        <begin position="120"/>
        <end position="140"/>
    </location>
</feature>
<dbReference type="SUPFAM" id="SSF140990">
    <property type="entry name" value="FtsH protease domain-like"/>
    <property type="match status" value="1"/>
</dbReference>
<comment type="similarity">
    <text evidence="15">Belongs to the AAA ATPase family.</text>
</comment>
<dbReference type="InterPro" id="IPR003593">
    <property type="entry name" value="AAA+_ATPase"/>
</dbReference>
<keyword evidence="10 14" id="KW-0067">ATP-binding</keyword>
<dbReference type="Pfam" id="PF06480">
    <property type="entry name" value="FtsH_ext"/>
    <property type="match status" value="1"/>
</dbReference>
<evidence type="ECO:0000256" key="7">
    <source>
        <dbReference type="ARBA" id="ARBA00022741"/>
    </source>
</evidence>
<dbReference type="InterPro" id="IPR005936">
    <property type="entry name" value="FtsH"/>
</dbReference>
<dbReference type="HAMAP" id="MF_01458">
    <property type="entry name" value="FtsH"/>
    <property type="match status" value="1"/>
</dbReference>
<dbReference type="InterPro" id="IPR011546">
    <property type="entry name" value="Pept_M41_FtsH_extracell"/>
</dbReference>
<comment type="similarity">
    <text evidence="2 14">In the C-terminal section; belongs to the peptidase M41 family.</text>
</comment>
<dbReference type="InterPro" id="IPR003959">
    <property type="entry name" value="ATPase_AAA_core"/>
</dbReference>
<keyword evidence="5 14" id="KW-0812">Transmembrane</keyword>
<dbReference type="NCBIfam" id="TIGR01241">
    <property type="entry name" value="FtsH_fam"/>
    <property type="match status" value="1"/>
</dbReference>
<feature type="binding site" evidence="14">
    <location>
        <position position="512"/>
    </location>
    <ligand>
        <name>Zn(2+)</name>
        <dbReference type="ChEBI" id="CHEBI:29105"/>
        <note>catalytic</note>
    </ligand>
</feature>
<dbReference type="InterPro" id="IPR037219">
    <property type="entry name" value="Peptidase_M41-like"/>
</dbReference>
<evidence type="ECO:0000256" key="3">
    <source>
        <dbReference type="ARBA" id="ARBA00022475"/>
    </source>
</evidence>
<proteinExistence type="inferred from homology"/>
<feature type="binding site" evidence="14">
    <location>
        <begin position="215"/>
        <end position="222"/>
    </location>
    <ligand>
        <name>ATP</name>
        <dbReference type="ChEBI" id="CHEBI:30616"/>
    </ligand>
</feature>
<evidence type="ECO:0000256" key="2">
    <source>
        <dbReference type="ARBA" id="ARBA00010044"/>
    </source>
</evidence>
<feature type="transmembrane region" description="Helical" evidence="14">
    <location>
        <begin position="6"/>
        <end position="26"/>
    </location>
</feature>
<evidence type="ECO:0000256" key="9">
    <source>
        <dbReference type="ARBA" id="ARBA00022833"/>
    </source>
</evidence>
<dbReference type="PANTHER" id="PTHR23076:SF97">
    <property type="entry name" value="ATP-DEPENDENT ZINC METALLOPROTEASE YME1L1"/>
    <property type="match status" value="1"/>
</dbReference>
<dbReference type="PROSITE" id="PS00674">
    <property type="entry name" value="AAA"/>
    <property type="match status" value="1"/>
</dbReference>
<keyword evidence="3 14" id="KW-1003">Cell membrane</keyword>
<keyword evidence="8 14" id="KW-0378">Hydrolase</keyword>
<accession>A0ABS5SGP2</accession>
<evidence type="ECO:0000256" key="8">
    <source>
        <dbReference type="ARBA" id="ARBA00022801"/>
    </source>
</evidence>
<evidence type="ECO:0000313" key="17">
    <source>
        <dbReference type="EMBL" id="MBT0654531.1"/>
    </source>
</evidence>
<dbReference type="SMART" id="SM00382">
    <property type="entry name" value="AAA"/>
    <property type="match status" value="1"/>
</dbReference>
<dbReference type="Pfam" id="PF17862">
    <property type="entry name" value="AAA_lid_3"/>
    <property type="match status" value="1"/>
</dbReference>
<dbReference type="GO" id="GO:0008237">
    <property type="term" value="F:metallopeptidase activity"/>
    <property type="evidence" value="ECO:0007669"/>
    <property type="project" value="UniProtKB-KW"/>
</dbReference>
<evidence type="ECO:0000256" key="11">
    <source>
        <dbReference type="ARBA" id="ARBA00022989"/>
    </source>
</evidence>
<reference evidence="17 18" key="1">
    <citation type="submission" date="2021-05" db="EMBL/GenBank/DDBJ databases">
        <title>The draft genome of Geobacter luticola JCM 17780.</title>
        <authorList>
            <person name="Xu Z."/>
            <person name="Masuda Y."/>
            <person name="Itoh H."/>
            <person name="Senoo K."/>
        </authorList>
    </citation>
    <scope>NUCLEOTIDE SEQUENCE [LARGE SCALE GENOMIC DNA]</scope>
    <source>
        <strain evidence="17 18">JCM 17780</strain>
    </source>
</reference>
<dbReference type="Proteomes" id="UP000756860">
    <property type="component" value="Unassembled WGS sequence"/>
</dbReference>
<dbReference type="Gene3D" id="3.30.720.210">
    <property type="match status" value="1"/>
</dbReference>
<evidence type="ECO:0000256" key="14">
    <source>
        <dbReference type="HAMAP-Rule" id="MF_01458"/>
    </source>
</evidence>
<dbReference type="Gene3D" id="3.40.50.300">
    <property type="entry name" value="P-loop containing nucleotide triphosphate hydrolases"/>
    <property type="match status" value="1"/>
</dbReference>
<keyword evidence="11 14" id="KW-1133">Transmembrane helix</keyword>
<comment type="subunit">
    <text evidence="14">Homohexamer.</text>
</comment>
<evidence type="ECO:0000256" key="1">
    <source>
        <dbReference type="ARBA" id="ARBA00004370"/>
    </source>
</evidence>
<evidence type="ECO:0000256" key="5">
    <source>
        <dbReference type="ARBA" id="ARBA00022692"/>
    </source>
</evidence>
<evidence type="ECO:0000256" key="12">
    <source>
        <dbReference type="ARBA" id="ARBA00023049"/>
    </source>
</evidence>
<organism evidence="17 18">
    <name type="scientific">Geomobilimonas luticola</name>
    <dbReference type="NCBI Taxonomy" id="1114878"/>
    <lineage>
        <taxon>Bacteria</taxon>
        <taxon>Pseudomonadati</taxon>
        <taxon>Thermodesulfobacteriota</taxon>
        <taxon>Desulfuromonadia</taxon>
        <taxon>Geobacterales</taxon>
        <taxon>Geobacteraceae</taxon>
        <taxon>Geomobilimonas</taxon>
    </lineage>
</organism>
<comment type="function">
    <text evidence="14">Acts as a processive, ATP-dependent zinc metallopeptidase for both cytoplasmic and membrane proteins. Plays a role in the quality control of integral membrane proteins.</text>
</comment>
<protein>
    <recommendedName>
        <fullName evidence="14">ATP-dependent zinc metalloprotease FtsH</fullName>
        <ecNumber evidence="14">3.4.24.-</ecNumber>
    </recommendedName>
</protein>
<dbReference type="InterPro" id="IPR041569">
    <property type="entry name" value="AAA_lid_3"/>
</dbReference>
<dbReference type="Gene3D" id="1.10.8.60">
    <property type="match status" value="1"/>
</dbReference>
<dbReference type="Gene3D" id="1.20.58.760">
    <property type="entry name" value="Peptidase M41"/>
    <property type="match status" value="1"/>
</dbReference>
<comment type="subcellular location">
    <subcellularLocation>
        <location evidence="14">Cell membrane</location>
        <topology evidence="14">Multi-pass membrane protein</topology>
        <orientation evidence="14">Cytoplasmic side</orientation>
    </subcellularLocation>
    <subcellularLocation>
        <location evidence="1">Membrane</location>
    </subcellularLocation>
</comment>
<keyword evidence="6 14" id="KW-0479">Metal-binding</keyword>
<evidence type="ECO:0000256" key="10">
    <source>
        <dbReference type="ARBA" id="ARBA00022840"/>
    </source>
</evidence>
<dbReference type="Pfam" id="PF01434">
    <property type="entry name" value="Peptidase_M41"/>
    <property type="match status" value="1"/>
</dbReference>
<name>A0ABS5SGP2_9BACT</name>
<feature type="binding site" evidence="14">
    <location>
        <position position="440"/>
    </location>
    <ligand>
        <name>Zn(2+)</name>
        <dbReference type="ChEBI" id="CHEBI:29105"/>
        <note>catalytic</note>
    </ligand>
</feature>
<dbReference type="EMBL" id="JAHCVK010000011">
    <property type="protein sequence ID" value="MBT0654531.1"/>
    <property type="molecule type" value="Genomic_DNA"/>
</dbReference>
<dbReference type="SUPFAM" id="SSF52540">
    <property type="entry name" value="P-loop containing nucleoside triphosphate hydrolases"/>
    <property type="match status" value="1"/>
</dbReference>
<dbReference type="PANTHER" id="PTHR23076">
    <property type="entry name" value="METALLOPROTEASE M41 FTSH"/>
    <property type="match status" value="1"/>
</dbReference>
<feature type="binding site" evidence="14">
    <location>
        <position position="436"/>
    </location>
    <ligand>
        <name>Zn(2+)</name>
        <dbReference type="ChEBI" id="CHEBI:29105"/>
        <note>catalytic</note>
    </ligand>
</feature>
<keyword evidence="13 14" id="KW-0472">Membrane</keyword>
<keyword evidence="18" id="KW-1185">Reference proteome</keyword>
<comment type="cofactor">
    <cofactor evidence="14">
        <name>Zn(2+)</name>
        <dbReference type="ChEBI" id="CHEBI:29105"/>
    </cofactor>
    <text evidence="14">Binds 1 zinc ion per subunit.</text>
</comment>
<evidence type="ECO:0000256" key="15">
    <source>
        <dbReference type="RuleBase" id="RU003651"/>
    </source>
</evidence>
<dbReference type="InterPro" id="IPR000642">
    <property type="entry name" value="Peptidase_M41"/>
</dbReference>
<dbReference type="InterPro" id="IPR003960">
    <property type="entry name" value="ATPase_AAA_CS"/>
</dbReference>
<feature type="domain" description="AAA+ ATPase" evidence="16">
    <location>
        <begin position="207"/>
        <end position="346"/>
    </location>
</feature>